<dbReference type="EMBL" id="HE576752">
    <property type="protein sequence ID" value="CCC67521.1"/>
    <property type="molecule type" value="Genomic_DNA"/>
</dbReference>
<name>G0V7S3_NAUCA</name>
<dbReference type="RefSeq" id="XP_003673902.1">
    <property type="nucleotide sequence ID" value="XM_003673854.1"/>
</dbReference>
<dbReference type="InParanoid" id="G0V7S3"/>
<organism evidence="2 3">
    <name type="scientific">Naumovozyma castellii</name>
    <name type="common">Yeast</name>
    <name type="synonym">Saccharomyces castellii</name>
    <dbReference type="NCBI Taxonomy" id="27288"/>
    <lineage>
        <taxon>Eukaryota</taxon>
        <taxon>Fungi</taxon>
        <taxon>Dikarya</taxon>
        <taxon>Ascomycota</taxon>
        <taxon>Saccharomycotina</taxon>
        <taxon>Saccharomycetes</taxon>
        <taxon>Saccharomycetales</taxon>
        <taxon>Saccharomycetaceae</taxon>
        <taxon>Naumovozyma</taxon>
    </lineage>
</organism>
<gene>
    <name evidence="2" type="primary">NCAS0A09630</name>
    <name evidence="2" type="ordered locus">NCAS_0A09630</name>
</gene>
<sequence>MQEAITTLSQEVIKLKKDDAIELNALEQASTAFAKETQQQTELKNIENQDFEQNQEEIEDLKNKIEGIAATEKNDALNTQQELTNTSTAFTDFVDTFEKFRLEQTQFAQKVKSEIINMKQQSAVTQPGTQSGYPIDVQTKIDEIEKFVPDLIIKRSDFRLLACIKNVSDVNLGNIKSDMFNLHQGQFRRPTPS</sequence>
<proteinExistence type="predicted"/>
<protein>
    <submittedName>
        <fullName evidence="2">Uncharacterized protein</fullName>
    </submittedName>
</protein>
<dbReference type="KEGG" id="ncs:NCAS_0A09630"/>
<feature type="coiled-coil region" evidence="1">
    <location>
        <begin position="44"/>
        <end position="71"/>
    </location>
</feature>
<dbReference type="Proteomes" id="UP000001640">
    <property type="component" value="Chromosome 1"/>
</dbReference>
<keyword evidence="1" id="KW-0175">Coiled coil</keyword>
<reference key="2">
    <citation type="submission" date="2011-08" db="EMBL/GenBank/DDBJ databases">
        <title>Genome sequence of Naumovozyma castellii.</title>
        <authorList>
            <person name="Gordon J.L."/>
            <person name="Armisen D."/>
            <person name="Proux-Wera E."/>
            <person name="OhEigeartaigh S.S."/>
            <person name="Byrne K.P."/>
            <person name="Wolfe K.H."/>
        </authorList>
    </citation>
    <scope>NUCLEOTIDE SEQUENCE</scope>
    <source>
        <strain>Type strain:CBS 4309</strain>
    </source>
</reference>
<evidence type="ECO:0000256" key="1">
    <source>
        <dbReference type="SAM" id="Coils"/>
    </source>
</evidence>
<keyword evidence="3" id="KW-1185">Reference proteome</keyword>
<dbReference type="OrthoDB" id="10581413at2759"/>
<reference evidence="2 3" key="1">
    <citation type="journal article" date="2011" name="Proc. Natl. Acad. Sci. U.S.A.">
        <title>Evolutionary erosion of yeast sex chromosomes by mating-type switching accidents.</title>
        <authorList>
            <person name="Gordon J.L."/>
            <person name="Armisen D."/>
            <person name="Proux-Wera E."/>
            <person name="Oheigeartaigh S.S."/>
            <person name="Byrne K.P."/>
            <person name="Wolfe K.H."/>
        </authorList>
    </citation>
    <scope>NUCLEOTIDE SEQUENCE [LARGE SCALE GENOMIC DNA]</scope>
    <source>
        <strain evidence="3">ATCC 76901 / BCRC 22586 / CBS 4309 / NBRC 1992 / NRRL Y-12630</strain>
    </source>
</reference>
<dbReference type="HOGENOM" id="CLU_1409135_0_0_1"/>
<accession>G0V7S3</accession>
<dbReference type="GeneID" id="96901000"/>
<evidence type="ECO:0000313" key="3">
    <source>
        <dbReference type="Proteomes" id="UP000001640"/>
    </source>
</evidence>
<dbReference type="AlphaFoldDB" id="G0V7S3"/>
<evidence type="ECO:0000313" key="2">
    <source>
        <dbReference type="EMBL" id="CCC67521.1"/>
    </source>
</evidence>